<feature type="transmembrane region" description="Helical" evidence="1">
    <location>
        <begin position="58"/>
        <end position="81"/>
    </location>
</feature>
<evidence type="ECO:0000256" key="1">
    <source>
        <dbReference type="SAM" id="Phobius"/>
    </source>
</evidence>
<evidence type="ECO:0000313" key="4">
    <source>
        <dbReference type="Proteomes" id="UP000824998"/>
    </source>
</evidence>
<proteinExistence type="predicted"/>
<keyword evidence="1" id="KW-0472">Membrane</keyword>
<dbReference type="Pfam" id="PF25278">
    <property type="entry name" value="DUF7872"/>
    <property type="match status" value="1"/>
</dbReference>
<dbReference type="OrthoDB" id="2501761at2759"/>
<dbReference type="AlphaFoldDB" id="A0A9P7YHQ9"/>
<evidence type="ECO:0000313" key="3">
    <source>
        <dbReference type="EMBL" id="KAG9233223.1"/>
    </source>
</evidence>
<keyword evidence="1" id="KW-0812">Transmembrane</keyword>
<protein>
    <recommendedName>
        <fullName evidence="2">DUF7872 domain-containing protein</fullName>
    </recommendedName>
</protein>
<keyword evidence="1" id="KW-1133">Transmembrane helix</keyword>
<keyword evidence="4" id="KW-1185">Reference proteome</keyword>
<name>A0A9P7YHQ9_9HELO</name>
<dbReference type="InterPro" id="IPR057194">
    <property type="entry name" value="DUF7872"/>
</dbReference>
<feature type="domain" description="DUF7872" evidence="2">
    <location>
        <begin position="90"/>
        <end position="160"/>
    </location>
</feature>
<dbReference type="Proteomes" id="UP000824998">
    <property type="component" value="Unassembled WGS sequence"/>
</dbReference>
<comment type="caution">
    <text evidence="3">The sequence shown here is derived from an EMBL/GenBank/DDBJ whole genome shotgun (WGS) entry which is preliminary data.</text>
</comment>
<gene>
    <name evidence="3" type="ORF">BJ875DRAFT_464769</name>
</gene>
<organism evidence="3 4">
    <name type="scientific">Amylocarpus encephaloides</name>
    <dbReference type="NCBI Taxonomy" id="45428"/>
    <lineage>
        <taxon>Eukaryota</taxon>
        <taxon>Fungi</taxon>
        <taxon>Dikarya</taxon>
        <taxon>Ascomycota</taxon>
        <taxon>Pezizomycotina</taxon>
        <taxon>Leotiomycetes</taxon>
        <taxon>Helotiales</taxon>
        <taxon>Helotiales incertae sedis</taxon>
        <taxon>Amylocarpus</taxon>
    </lineage>
</organism>
<sequence>MVSVQNWNSYMNSLNTAIGFASSIAGLTLPGVVADFYPKPKDDITPLQTISKVFTTVLGMVPFTGSVSTATGVVTGSVIFLTSRLKIPAQPDRFMAWSDVSSSLSQVLSDYQANVATSLKSILDTKVNETGGINELLGGGAFLGVAQNFTQTDLQNQVRHPQDLLYQSRSPSTTVLHLQIPQGMRE</sequence>
<reference evidence="3" key="1">
    <citation type="journal article" date="2021" name="IMA Fungus">
        <title>Genomic characterization of three marine fungi, including Emericellopsis atlantica sp. nov. with signatures of a generalist lifestyle and marine biomass degradation.</title>
        <authorList>
            <person name="Hagestad O.C."/>
            <person name="Hou L."/>
            <person name="Andersen J.H."/>
            <person name="Hansen E.H."/>
            <person name="Altermark B."/>
            <person name="Li C."/>
            <person name="Kuhnert E."/>
            <person name="Cox R.J."/>
            <person name="Crous P.W."/>
            <person name="Spatafora J.W."/>
            <person name="Lail K."/>
            <person name="Amirebrahimi M."/>
            <person name="Lipzen A."/>
            <person name="Pangilinan J."/>
            <person name="Andreopoulos W."/>
            <person name="Hayes R.D."/>
            <person name="Ng V."/>
            <person name="Grigoriev I.V."/>
            <person name="Jackson S.A."/>
            <person name="Sutton T.D.S."/>
            <person name="Dobson A.D.W."/>
            <person name="Rama T."/>
        </authorList>
    </citation>
    <scope>NUCLEOTIDE SEQUENCE</scope>
    <source>
        <strain evidence="3">TRa018bII</strain>
    </source>
</reference>
<accession>A0A9P7YHQ9</accession>
<dbReference type="PANTHER" id="PTHR33339:SF1">
    <property type="entry name" value="LYSM DOMAIN-CONTAINING PROTEIN"/>
    <property type="match status" value="1"/>
</dbReference>
<dbReference type="PANTHER" id="PTHR33339">
    <property type="entry name" value="LYSM DOMAIN-CONTAINING PROTEIN"/>
    <property type="match status" value="1"/>
</dbReference>
<dbReference type="EMBL" id="MU251510">
    <property type="protein sequence ID" value="KAG9233223.1"/>
    <property type="molecule type" value="Genomic_DNA"/>
</dbReference>
<evidence type="ECO:0000259" key="2">
    <source>
        <dbReference type="Pfam" id="PF25278"/>
    </source>
</evidence>